<reference evidence="1 2" key="1">
    <citation type="submission" date="2021-03" db="EMBL/GenBank/DDBJ databases">
        <title>Antimicrobial resistance genes in bacteria isolated from Japanese honey, and their potential for conferring macrolide and lincosamide resistance in the American foulbrood pathogen Paenibacillus larvae.</title>
        <authorList>
            <person name="Okamoto M."/>
            <person name="Kumagai M."/>
            <person name="Kanamori H."/>
            <person name="Takamatsu D."/>
        </authorList>
    </citation>
    <scope>NUCLEOTIDE SEQUENCE [LARGE SCALE GENOMIC DNA]</scope>
    <source>
        <strain evidence="1 2">J21TS7</strain>
    </source>
</reference>
<dbReference type="Proteomes" id="UP000676601">
    <property type="component" value="Unassembled WGS sequence"/>
</dbReference>
<name>A0ABQ4LPG9_9BACL</name>
<evidence type="ECO:0000313" key="1">
    <source>
        <dbReference type="EMBL" id="GIO57928.1"/>
    </source>
</evidence>
<gene>
    <name evidence="1" type="ORF">J21TS7_62460</name>
</gene>
<protein>
    <submittedName>
        <fullName evidence="1">Uncharacterized protein</fullName>
    </submittedName>
</protein>
<dbReference type="RefSeq" id="WP_212985950.1">
    <property type="nucleotide sequence ID" value="NZ_BORU01000005.1"/>
</dbReference>
<proteinExistence type="predicted"/>
<dbReference type="EMBL" id="BORU01000005">
    <property type="protein sequence ID" value="GIO57928.1"/>
    <property type="molecule type" value="Genomic_DNA"/>
</dbReference>
<accession>A0ABQ4LPG9</accession>
<comment type="caution">
    <text evidence="1">The sequence shown here is derived from an EMBL/GenBank/DDBJ whole genome shotgun (WGS) entry which is preliminary data.</text>
</comment>
<evidence type="ECO:0000313" key="2">
    <source>
        <dbReference type="Proteomes" id="UP000676601"/>
    </source>
</evidence>
<organism evidence="1 2">
    <name type="scientific">Paenibacillus cineris</name>
    <dbReference type="NCBI Taxonomy" id="237530"/>
    <lineage>
        <taxon>Bacteria</taxon>
        <taxon>Bacillati</taxon>
        <taxon>Bacillota</taxon>
        <taxon>Bacilli</taxon>
        <taxon>Bacillales</taxon>
        <taxon>Paenibacillaceae</taxon>
        <taxon>Paenibacillus</taxon>
    </lineage>
</organism>
<sequence length="537" mass="56343">MPEKSGFFDSTADDPREYAARDFAEYFARFVTNGVFNAGQYLNVSASGSDANVSLSTGFAWINGYVYSVYDSALTLPIQPATTQDRIDRVILRLDTSVQTRKIRALVVQGLPSASPTPPALNRSGSIFDLSLAQVRVVANSSIILPGNITDERLDQNVCGLVNSLIRVDTAKFQKDWDDFIASVQNQGFATPAYVNQRVSVGNYGATTNSSNAYSVTLNPAPTALVEGLRVTVKINVANTGASTLNVNGLGAKAIKKANGNDVVSGNLKANGVYTLIYDGASAFILQGEGGGGSALATEIRSGKTATTDSGDVTGTFSVAAGDYPKDVSVFGVPGLLERLTTADRNAIIAAIVAKGVAAGSSDTNAQLATKIGQISTGSRIAFTQTESRSAGGTYYKDIFVVPAGKVFTYLSDGSGGSVSNSYLNAYTGSLATNNENVQVGLTIRIPGVTETTFSSAYSTSGNGTSSVNINSLEIDTVLMRYRYSNGSSSGLGLWQTFAASPGPLTISIRFSIYNPNGWGQNIVIGEYRMYGTGILV</sequence>
<keyword evidence="2" id="KW-1185">Reference proteome</keyword>